<accession>A0ABR9H8C1</accession>
<name>A0ABR9H8C1_9BACT</name>
<dbReference type="RefSeq" id="WP_225940540.1">
    <property type="nucleotide sequence ID" value="NZ_JADBGG010000038.1"/>
</dbReference>
<dbReference type="EMBL" id="JADBGG010000038">
    <property type="protein sequence ID" value="MBE1426942.1"/>
    <property type="molecule type" value="Genomic_DNA"/>
</dbReference>
<reference evidence="1 2" key="1">
    <citation type="submission" date="2020-10" db="EMBL/GenBank/DDBJ databases">
        <title>Genomic Encyclopedia of Type Strains, Phase IV (KMG-IV): sequencing the most valuable type-strain genomes for metagenomic binning, comparative biology and taxonomic classification.</title>
        <authorList>
            <person name="Goeker M."/>
        </authorList>
    </citation>
    <scope>NUCLEOTIDE SEQUENCE [LARGE SCALE GENOMIC DNA]</scope>
    <source>
        <strain evidence="1 2">DSM 4194</strain>
    </source>
</reference>
<dbReference type="Proteomes" id="UP000639010">
    <property type="component" value="Unassembled WGS sequence"/>
</dbReference>
<sequence length="85" mass="9505">MLKLVRIKCDSTQDAIEGNTLTLMEVKVVLEEGLAIGGKPLRHHLEVINHAAAISYLESLVKEKIPLDERILKELHQLVLRGISI</sequence>
<proteinExistence type="predicted"/>
<evidence type="ECO:0000313" key="2">
    <source>
        <dbReference type="Proteomes" id="UP000639010"/>
    </source>
</evidence>
<evidence type="ECO:0000313" key="1">
    <source>
        <dbReference type="EMBL" id="MBE1426942.1"/>
    </source>
</evidence>
<comment type="caution">
    <text evidence="1">The sequence shown here is derived from an EMBL/GenBank/DDBJ whole genome shotgun (WGS) entry which is preliminary data.</text>
</comment>
<dbReference type="SUPFAM" id="SSF140931">
    <property type="entry name" value="Fic-like"/>
    <property type="match status" value="1"/>
</dbReference>
<organism evidence="1 2">
    <name type="scientific">Desulfomicrobium macestii</name>
    <dbReference type="NCBI Taxonomy" id="90731"/>
    <lineage>
        <taxon>Bacteria</taxon>
        <taxon>Pseudomonadati</taxon>
        <taxon>Thermodesulfobacteriota</taxon>
        <taxon>Desulfovibrionia</taxon>
        <taxon>Desulfovibrionales</taxon>
        <taxon>Desulfomicrobiaceae</taxon>
        <taxon>Desulfomicrobium</taxon>
    </lineage>
</organism>
<protein>
    <submittedName>
        <fullName evidence="1">Fic family protein</fullName>
    </submittedName>
</protein>
<keyword evidence="2" id="KW-1185">Reference proteome</keyword>
<gene>
    <name evidence="1" type="ORF">H4684_003626</name>
</gene>
<dbReference type="Gene3D" id="1.10.3290.10">
    <property type="entry name" value="Fido-like domain"/>
    <property type="match status" value="1"/>
</dbReference>
<dbReference type="InterPro" id="IPR036597">
    <property type="entry name" value="Fido-like_dom_sf"/>
</dbReference>